<evidence type="ECO:0000313" key="4">
    <source>
        <dbReference type="EMBL" id="SVD80751.1"/>
    </source>
</evidence>
<organism evidence="4">
    <name type="scientific">marine metagenome</name>
    <dbReference type="NCBI Taxonomy" id="408172"/>
    <lineage>
        <taxon>unclassified sequences</taxon>
        <taxon>metagenomes</taxon>
        <taxon>ecological metagenomes</taxon>
    </lineage>
</organism>
<feature type="compositionally biased region" description="Basic and acidic residues" evidence="1">
    <location>
        <begin position="1"/>
        <end position="19"/>
    </location>
</feature>
<feature type="region of interest" description="Disordered" evidence="1">
    <location>
        <begin position="1"/>
        <end position="24"/>
    </location>
</feature>
<dbReference type="AlphaFoldDB" id="A0A382YCY5"/>
<keyword evidence="2" id="KW-1133">Transmembrane helix</keyword>
<gene>
    <name evidence="4" type="ORF">METZ01_LOCUS433605</name>
</gene>
<protein>
    <recommendedName>
        <fullName evidence="3">Rhamnogalacturonase A/B/Epimerase-like pectate lyase domain-containing protein</fullName>
    </recommendedName>
</protein>
<keyword evidence="2" id="KW-0472">Membrane</keyword>
<sequence length="209" mass="23245">MMRRNDNSRLHESSKRLDSAGEMSSKIRSQGGRYMTRLFFILIWVSILFPLLSLIWAQEYSELWGATGEKWSSTSRLPDFSFAGYHSGEKPISTIPPTANVKSYGAKGDGQHEDSQAFLDAIAATSHGTILIPAGRYKISQILEIHRGDIVLRGASPAETVLFFPIPLNRLKPNMGQTTSGRPTSNYSWSGGLIWVKGQRRSNKLSQVT</sequence>
<dbReference type="InterPro" id="IPR012334">
    <property type="entry name" value="Pectin_lyas_fold"/>
</dbReference>
<dbReference type="Pfam" id="PF12708">
    <property type="entry name" value="Pect-lyase_RHGA_epim"/>
    <property type="match status" value="1"/>
</dbReference>
<dbReference type="Gene3D" id="2.160.20.10">
    <property type="entry name" value="Single-stranded right-handed beta-helix, Pectin lyase-like"/>
    <property type="match status" value="1"/>
</dbReference>
<dbReference type="SUPFAM" id="SSF51126">
    <property type="entry name" value="Pectin lyase-like"/>
    <property type="match status" value="1"/>
</dbReference>
<accession>A0A382YCY5</accession>
<feature type="domain" description="Rhamnogalacturonase A/B/Epimerase-like pectate lyase" evidence="3">
    <location>
        <begin position="100"/>
        <end position="161"/>
    </location>
</feature>
<dbReference type="InterPro" id="IPR011050">
    <property type="entry name" value="Pectin_lyase_fold/virulence"/>
</dbReference>
<evidence type="ECO:0000259" key="3">
    <source>
        <dbReference type="Pfam" id="PF12708"/>
    </source>
</evidence>
<keyword evidence="2" id="KW-0812">Transmembrane</keyword>
<dbReference type="InterPro" id="IPR024535">
    <property type="entry name" value="RHGA/B-epi-like_pectate_lyase"/>
</dbReference>
<name>A0A382YCY5_9ZZZZ</name>
<evidence type="ECO:0000256" key="1">
    <source>
        <dbReference type="SAM" id="MobiDB-lite"/>
    </source>
</evidence>
<feature type="transmembrane region" description="Helical" evidence="2">
    <location>
        <begin position="38"/>
        <end position="57"/>
    </location>
</feature>
<proteinExistence type="predicted"/>
<reference evidence="4" key="1">
    <citation type="submission" date="2018-05" db="EMBL/GenBank/DDBJ databases">
        <authorList>
            <person name="Lanie J.A."/>
            <person name="Ng W.-L."/>
            <person name="Kazmierczak K.M."/>
            <person name="Andrzejewski T.M."/>
            <person name="Davidsen T.M."/>
            <person name="Wayne K.J."/>
            <person name="Tettelin H."/>
            <person name="Glass J.I."/>
            <person name="Rusch D."/>
            <person name="Podicherti R."/>
            <person name="Tsui H.-C.T."/>
            <person name="Winkler M.E."/>
        </authorList>
    </citation>
    <scope>NUCLEOTIDE SEQUENCE</scope>
</reference>
<dbReference type="EMBL" id="UINC01174563">
    <property type="protein sequence ID" value="SVD80751.1"/>
    <property type="molecule type" value="Genomic_DNA"/>
</dbReference>
<evidence type="ECO:0000256" key="2">
    <source>
        <dbReference type="SAM" id="Phobius"/>
    </source>
</evidence>
<feature type="non-terminal residue" evidence="4">
    <location>
        <position position="209"/>
    </location>
</feature>